<sequence>MMHNYCAAVVDNDLTIEHIQLCKQCCPLTTGRLPVVIFKSTVRLARSMQTSRSWAMAIWDTTDI</sequence>
<protein>
    <submittedName>
        <fullName evidence="1">Uncharacterized protein</fullName>
    </submittedName>
</protein>
<organism evidence="1">
    <name type="scientific">Athelia psychrophila</name>
    <dbReference type="NCBI Taxonomy" id="1759441"/>
    <lineage>
        <taxon>Eukaryota</taxon>
        <taxon>Fungi</taxon>
        <taxon>Dikarya</taxon>
        <taxon>Basidiomycota</taxon>
        <taxon>Agaricomycotina</taxon>
        <taxon>Agaricomycetes</taxon>
        <taxon>Agaricomycetidae</taxon>
        <taxon>Atheliales</taxon>
        <taxon>Atheliaceae</taxon>
        <taxon>Athelia</taxon>
    </lineage>
</organism>
<accession>A0A166J881</accession>
<dbReference type="AlphaFoldDB" id="A0A166J881"/>
<evidence type="ECO:0000313" key="1">
    <source>
        <dbReference type="EMBL" id="KZP20593.1"/>
    </source>
</evidence>
<name>A0A166J881_9AGAM</name>
<dbReference type="EMBL" id="KV417554">
    <property type="protein sequence ID" value="KZP20593.1"/>
    <property type="molecule type" value="Genomic_DNA"/>
</dbReference>
<reference evidence="1" key="1">
    <citation type="journal article" date="2016" name="Mol. Biol. Evol.">
        <title>Comparative Genomics of Early-Diverging Mushroom-Forming Fungi Provides Insights into the Origins of Lignocellulose Decay Capabilities.</title>
        <authorList>
            <person name="Nagy L.G."/>
            <person name="Riley R."/>
            <person name="Tritt A."/>
            <person name="Adam C."/>
            <person name="Daum C."/>
            <person name="Floudas D."/>
            <person name="Sun H."/>
            <person name="Yadav J.S."/>
            <person name="Pangilinan J."/>
            <person name="Larsson K.H."/>
            <person name="Matsuura K."/>
            <person name="Barry K."/>
            <person name="Labutti K."/>
            <person name="Kuo R."/>
            <person name="Ohm R.A."/>
            <person name="Bhattacharya S.S."/>
            <person name="Shirouzu T."/>
            <person name="Yoshinaga Y."/>
            <person name="Martin F.M."/>
            <person name="Grigoriev I.V."/>
            <person name="Hibbett D.S."/>
        </authorList>
    </citation>
    <scope>NUCLEOTIDE SEQUENCE [LARGE SCALE GENOMIC DNA]</scope>
    <source>
        <strain evidence="1">CBS 109695</strain>
    </source>
</reference>
<gene>
    <name evidence="1" type="ORF">FIBSPDRAFT_861598</name>
</gene>
<proteinExistence type="predicted"/>